<dbReference type="GeneID" id="9182973"/>
<dbReference type="EMBL" id="FN430097">
    <property type="protein sequence ID" value="CAZ81936.1"/>
    <property type="molecule type" value="Genomic_DNA"/>
</dbReference>
<name>D5GBT6_TUBMM</name>
<dbReference type="KEGG" id="tml:GSTUM_00005572001"/>
<feature type="compositionally biased region" description="Polar residues" evidence="1">
    <location>
        <begin position="23"/>
        <end position="43"/>
    </location>
</feature>
<dbReference type="HOGENOM" id="CLU_1826695_0_0_1"/>
<protein>
    <submittedName>
        <fullName evidence="2">(Perigord truffle) hypothetical protein</fullName>
    </submittedName>
</protein>
<dbReference type="RefSeq" id="XP_002837745.1">
    <property type="nucleotide sequence ID" value="XM_002837699.1"/>
</dbReference>
<gene>
    <name evidence="2" type="ORF">GSTUM_00005572001</name>
</gene>
<evidence type="ECO:0000256" key="1">
    <source>
        <dbReference type="SAM" id="MobiDB-lite"/>
    </source>
</evidence>
<proteinExistence type="predicted"/>
<sequence>MYCAVKPFTSEWLPCYYLPPQSTSAPDNATPQSTKNNAHSPPNSREGIQRLSVLILANRLDMFTKLIATDHLNLQGADRENSTTLHEGRNAAIPFPETLLARRDNDINLYVAAAVSTDPAVIHLLLEGPRVDGPARSGNRR</sequence>
<keyword evidence="3" id="KW-1185">Reference proteome</keyword>
<feature type="region of interest" description="Disordered" evidence="1">
    <location>
        <begin position="23"/>
        <end position="45"/>
    </location>
</feature>
<accession>D5GBT6</accession>
<evidence type="ECO:0000313" key="3">
    <source>
        <dbReference type="Proteomes" id="UP000006911"/>
    </source>
</evidence>
<reference evidence="2 3" key="1">
    <citation type="journal article" date="2010" name="Nature">
        <title>Perigord black truffle genome uncovers evolutionary origins and mechanisms of symbiosis.</title>
        <authorList>
            <person name="Martin F."/>
            <person name="Kohler A."/>
            <person name="Murat C."/>
            <person name="Balestrini R."/>
            <person name="Coutinho P.M."/>
            <person name="Jaillon O."/>
            <person name="Montanini B."/>
            <person name="Morin E."/>
            <person name="Noel B."/>
            <person name="Percudani R."/>
            <person name="Porcel B."/>
            <person name="Rubini A."/>
            <person name="Amicucci A."/>
            <person name="Amselem J."/>
            <person name="Anthouard V."/>
            <person name="Arcioni S."/>
            <person name="Artiguenave F."/>
            <person name="Aury J.M."/>
            <person name="Ballario P."/>
            <person name="Bolchi A."/>
            <person name="Brenna A."/>
            <person name="Brun A."/>
            <person name="Buee M."/>
            <person name="Cantarel B."/>
            <person name="Chevalier G."/>
            <person name="Couloux A."/>
            <person name="Da Silva C."/>
            <person name="Denoeud F."/>
            <person name="Duplessis S."/>
            <person name="Ghignone S."/>
            <person name="Hilselberger B."/>
            <person name="Iotti M."/>
            <person name="Marcais B."/>
            <person name="Mello A."/>
            <person name="Miranda M."/>
            <person name="Pacioni G."/>
            <person name="Quesneville H."/>
            <person name="Riccioni C."/>
            <person name="Ruotolo R."/>
            <person name="Splivallo R."/>
            <person name="Stocchi V."/>
            <person name="Tisserant E."/>
            <person name="Viscomi A.R."/>
            <person name="Zambonelli A."/>
            <person name="Zampieri E."/>
            <person name="Henrissat B."/>
            <person name="Lebrun M.H."/>
            <person name="Paolocci F."/>
            <person name="Bonfante P."/>
            <person name="Ottonello S."/>
            <person name="Wincker P."/>
        </authorList>
    </citation>
    <scope>NUCLEOTIDE SEQUENCE [LARGE SCALE GENOMIC DNA]</scope>
    <source>
        <strain evidence="2 3">Mel28</strain>
    </source>
</reference>
<organism evidence="2 3">
    <name type="scientific">Tuber melanosporum (strain Mel28)</name>
    <name type="common">Perigord black truffle</name>
    <dbReference type="NCBI Taxonomy" id="656061"/>
    <lineage>
        <taxon>Eukaryota</taxon>
        <taxon>Fungi</taxon>
        <taxon>Dikarya</taxon>
        <taxon>Ascomycota</taxon>
        <taxon>Pezizomycotina</taxon>
        <taxon>Pezizomycetes</taxon>
        <taxon>Pezizales</taxon>
        <taxon>Tuberaceae</taxon>
        <taxon>Tuber</taxon>
    </lineage>
</organism>
<evidence type="ECO:0000313" key="2">
    <source>
        <dbReference type="EMBL" id="CAZ81936.1"/>
    </source>
</evidence>
<dbReference type="InParanoid" id="D5GBT6"/>
<dbReference type="Proteomes" id="UP000006911">
    <property type="component" value="Unassembled WGS sequence"/>
</dbReference>
<dbReference type="AlphaFoldDB" id="D5GBT6"/>